<evidence type="ECO:0000256" key="1">
    <source>
        <dbReference type="ARBA" id="ARBA00020786"/>
    </source>
</evidence>
<reference evidence="5 6" key="1">
    <citation type="submission" date="2017-03" db="EMBL/GenBank/DDBJ databases">
        <title>Genomes of endolithic fungi from Antarctica.</title>
        <authorList>
            <person name="Coleine C."/>
            <person name="Masonjones S."/>
            <person name="Stajich J.E."/>
        </authorList>
    </citation>
    <scope>NUCLEOTIDE SEQUENCE [LARGE SCALE GENOMIC DNA]</scope>
    <source>
        <strain evidence="5 6">CCFEE 5187</strain>
    </source>
</reference>
<feature type="region of interest" description="Disordered" evidence="4">
    <location>
        <begin position="1"/>
        <end position="28"/>
    </location>
</feature>
<dbReference type="InterPro" id="IPR050230">
    <property type="entry name" value="CALM/Myosin/TropC-like"/>
</dbReference>
<dbReference type="STRING" id="331657.A0A4U0X8Y8"/>
<dbReference type="OrthoDB" id="26525at2759"/>
<evidence type="ECO:0000256" key="2">
    <source>
        <dbReference type="ARBA" id="ARBA00022737"/>
    </source>
</evidence>
<dbReference type="Proteomes" id="UP000308768">
    <property type="component" value="Unassembled WGS sequence"/>
</dbReference>
<comment type="caution">
    <text evidence="5">The sequence shown here is derived from an EMBL/GenBank/DDBJ whole genome shotgun (WGS) entry which is preliminary data.</text>
</comment>
<dbReference type="EMBL" id="NAJN01000456">
    <property type="protein sequence ID" value="TKA73072.1"/>
    <property type="molecule type" value="Genomic_DNA"/>
</dbReference>
<keyword evidence="2" id="KW-0677">Repeat</keyword>
<gene>
    <name evidence="5" type="ORF">B0A49_02155</name>
</gene>
<dbReference type="SUPFAM" id="SSF47473">
    <property type="entry name" value="EF-hand"/>
    <property type="match status" value="1"/>
</dbReference>
<dbReference type="PANTHER" id="PTHR23048:SF59">
    <property type="entry name" value="EF-HAND SUPERFAMILY PROTEIN"/>
    <property type="match status" value="1"/>
</dbReference>
<organism evidence="5 6">
    <name type="scientific">Cryomyces minteri</name>
    <dbReference type="NCBI Taxonomy" id="331657"/>
    <lineage>
        <taxon>Eukaryota</taxon>
        <taxon>Fungi</taxon>
        <taxon>Dikarya</taxon>
        <taxon>Ascomycota</taxon>
        <taxon>Pezizomycotina</taxon>
        <taxon>Dothideomycetes</taxon>
        <taxon>Dothideomycetes incertae sedis</taxon>
        <taxon>Cryomyces</taxon>
    </lineage>
</organism>
<dbReference type="AlphaFoldDB" id="A0A4U0X8Y8"/>
<proteinExistence type="predicted"/>
<evidence type="ECO:0000313" key="5">
    <source>
        <dbReference type="EMBL" id="TKA73072.1"/>
    </source>
</evidence>
<keyword evidence="6" id="KW-1185">Reference proteome</keyword>
<evidence type="ECO:0000256" key="3">
    <source>
        <dbReference type="ARBA" id="ARBA00022837"/>
    </source>
</evidence>
<protein>
    <recommendedName>
        <fullName evidence="1">Calmodulin</fullName>
    </recommendedName>
</protein>
<keyword evidence="3" id="KW-0106">Calcium</keyword>
<evidence type="ECO:0000256" key="4">
    <source>
        <dbReference type="SAM" id="MobiDB-lite"/>
    </source>
</evidence>
<evidence type="ECO:0000313" key="6">
    <source>
        <dbReference type="Proteomes" id="UP000308768"/>
    </source>
</evidence>
<dbReference type="InterPro" id="IPR011992">
    <property type="entry name" value="EF-hand-dom_pair"/>
</dbReference>
<name>A0A4U0X8Y8_9PEZI</name>
<accession>A0A4U0X8Y8</accession>
<dbReference type="PANTHER" id="PTHR23048">
    <property type="entry name" value="MYOSIN LIGHT CHAIN 1, 3"/>
    <property type="match status" value="1"/>
</dbReference>
<sequence length="192" mass="21112">MPAKRRPPALAESKPAKKRQSRLAKENDITTEEEAEILEAFSLFATVHPEYADEKEGVIRVEDVRRCLIALNTPPTSPHELAQILSTLDPSSSGHVPYRHFVAVAALKLHARSHDPDALSAEVEAAFNLFTKGDGDRITLVHLKRVARELREDVGENVLRNMLREAGEADGRGGGVGLEEFEGVMRRAGVFG</sequence>
<dbReference type="Gene3D" id="1.10.238.10">
    <property type="entry name" value="EF-hand"/>
    <property type="match status" value="2"/>
</dbReference>
<dbReference type="GO" id="GO:0016460">
    <property type="term" value="C:myosin II complex"/>
    <property type="evidence" value="ECO:0007669"/>
    <property type="project" value="TreeGrafter"/>
</dbReference>